<dbReference type="PANTHER" id="PTHR12214">
    <property type="entry name" value="GC-RICH SEQUENCE DNA-BINDING FACTOR"/>
    <property type="match status" value="1"/>
</dbReference>
<dbReference type="GO" id="GO:0005634">
    <property type="term" value="C:nucleus"/>
    <property type="evidence" value="ECO:0007669"/>
    <property type="project" value="UniProtKB-SubCell"/>
</dbReference>
<evidence type="ECO:0000256" key="3">
    <source>
        <dbReference type="SAM" id="MobiDB-lite"/>
    </source>
</evidence>
<keyword evidence="5" id="KW-1185">Reference proteome</keyword>
<feature type="compositionally biased region" description="Low complexity" evidence="3">
    <location>
        <begin position="47"/>
        <end position="70"/>
    </location>
</feature>
<feature type="compositionally biased region" description="Basic and acidic residues" evidence="3">
    <location>
        <begin position="77"/>
        <end position="89"/>
    </location>
</feature>
<comment type="caution">
    <text evidence="4">The sequence shown here is derived from an EMBL/GenBank/DDBJ whole genome shotgun (WGS) entry which is preliminary data.</text>
</comment>
<evidence type="ECO:0000256" key="2">
    <source>
        <dbReference type="ARBA" id="ARBA00023242"/>
    </source>
</evidence>
<evidence type="ECO:0000313" key="5">
    <source>
        <dbReference type="Proteomes" id="UP000565785"/>
    </source>
</evidence>
<proteinExistence type="predicted"/>
<dbReference type="GO" id="GO:0003677">
    <property type="term" value="F:DNA binding"/>
    <property type="evidence" value="ECO:0007669"/>
    <property type="project" value="InterPro"/>
</dbReference>
<dbReference type="GO" id="GO:0000398">
    <property type="term" value="P:mRNA splicing, via spliceosome"/>
    <property type="evidence" value="ECO:0007669"/>
    <property type="project" value="InterPro"/>
</dbReference>
<feature type="non-terminal residue" evidence="4">
    <location>
        <position position="1"/>
    </location>
</feature>
<evidence type="ECO:0000256" key="1">
    <source>
        <dbReference type="ARBA" id="ARBA00004123"/>
    </source>
</evidence>
<dbReference type="EMBL" id="VXBP01001312">
    <property type="protein sequence ID" value="NXN92650.1"/>
    <property type="molecule type" value="Genomic_DNA"/>
</dbReference>
<accession>A0A7L1MYN2</accession>
<keyword evidence="2" id="KW-0539">Nucleus</keyword>
<dbReference type="Proteomes" id="UP000565785">
    <property type="component" value="Unassembled WGS sequence"/>
</dbReference>
<evidence type="ECO:0000313" key="4">
    <source>
        <dbReference type="EMBL" id="NXN92650.1"/>
    </source>
</evidence>
<feature type="region of interest" description="Disordered" evidence="3">
    <location>
        <begin position="1"/>
        <end position="178"/>
    </location>
</feature>
<protein>
    <submittedName>
        <fullName evidence="4">GCFC2 factor</fullName>
    </submittedName>
</protein>
<feature type="compositionally biased region" description="Basic and acidic residues" evidence="3">
    <location>
        <begin position="30"/>
        <end position="39"/>
    </location>
</feature>
<dbReference type="InterPro" id="IPR012890">
    <property type="entry name" value="GCFC2-like"/>
</dbReference>
<dbReference type="AlphaFoldDB" id="A0A7L1MYN2"/>
<gene>
    <name evidence="4" type="primary">Gcfc2_2</name>
    <name evidence="4" type="ORF">RHICYA_R00798</name>
</gene>
<feature type="non-terminal residue" evidence="4">
    <location>
        <position position="251"/>
    </location>
</feature>
<sequence>RRRAASESSSDSEEPGLAPAPPVPVLPASEPEREAKLEETDGDPYERPGATAAAGPGPRSAGAKPARPGAVLLSFGDEEKREGEEESFKIKKPSCNIVTFRIQKKENQLPAETGIKESKEICQLEPATGNTKGSHEEEEDDENDSSLSEDYNRLGSENESSPLRRRKDLSPGNIPSTACFEAARRKHHLARAQDYLPLDVSNSPRVSLRRESSEESEDEFDRKNLNFLPGKRTLRQRLAEHMGEFVLFFIE</sequence>
<dbReference type="PANTHER" id="PTHR12214:SF4">
    <property type="entry name" value="INTRON LARGE COMPLEX COMPONENT GCFC2"/>
    <property type="match status" value="1"/>
</dbReference>
<comment type="subcellular location">
    <subcellularLocation>
        <location evidence="1">Nucleus</location>
    </subcellularLocation>
</comment>
<name>A0A7L1MYN2_RHICY</name>
<dbReference type="OrthoDB" id="9216003at2759"/>
<organism evidence="4 5">
    <name type="scientific">Rhinopomastus cyanomelas</name>
    <name type="common">Common scimitarbill</name>
    <dbReference type="NCBI Taxonomy" id="113115"/>
    <lineage>
        <taxon>Eukaryota</taxon>
        <taxon>Metazoa</taxon>
        <taxon>Chordata</taxon>
        <taxon>Craniata</taxon>
        <taxon>Vertebrata</taxon>
        <taxon>Euteleostomi</taxon>
        <taxon>Archelosauria</taxon>
        <taxon>Archosauria</taxon>
        <taxon>Dinosauria</taxon>
        <taxon>Saurischia</taxon>
        <taxon>Theropoda</taxon>
        <taxon>Coelurosauria</taxon>
        <taxon>Aves</taxon>
        <taxon>Neognathae</taxon>
        <taxon>Neoaves</taxon>
        <taxon>Telluraves</taxon>
        <taxon>Coraciimorphae</taxon>
        <taxon>Bucerotiformes</taxon>
        <taxon>Rhinopomastidae</taxon>
        <taxon>Rhinopomastus</taxon>
    </lineage>
</organism>
<reference evidence="4 5" key="1">
    <citation type="submission" date="2019-09" db="EMBL/GenBank/DDBJ databases">
        <title>Bird 10,000 Genomes (B10K) Project - Family phase.</title>
        <authorList>
            <person name="Zhang G."/>
        </authorList>
    </citation>
    <scope>NUCLEOTIDE SEQUENCE [LARGE SCALE GENOMIC DNA]</scope>
    <source>
        <strain evidence="4">B10K-DU-002-35</strain>
        <tissue evidence="4">Muscle</tissue>
    </source>
</reference>